<keyword evidence="3 4" id="KW-0732">Signal</keyword>
<feature type="signal peptide" evidence="4">
    <location>
        <begin position="1"/>
        <end position="23"/>
    </location>
</feature>
<dbReference type="KEGG" id="tsn:W908_08160"/>
<evidence type="ECO:0000256" key="4">
    <source>
        <dbReference type="SAM" id="SignalP"/>
    </source>
</evidence>
<dbReference type="CDD" id="cd13585">
    <property type="entry name" value="PBP2_TMBP_like"/>
    <property type="match status" value="1"/>
</dbReference>
<evidence type="ECO:0000313" key="5">
    <source>
        <dbReference type="EMBL" id="ALE02496.1"/>
    </source>
</evidence>
<proteinExistence type="inferred from homology"/>
<dbReference type="GO" id="GO:0042956">
    <property type="term" value="P:maltodextrin transmembrane transport"/>
    <property type="evidence" value="ECO:0007669"/>
    <property type="project" value="TreeGrafter"/>
</dbReference>
<dbReference type="AlphaFoldDB" id="A0A0M4L584"/>
<evidence type="ECO:0000256" key="1">
    <source>
        <dbReference type="ARBA" id="ARBA00008520"/>
    </source>
</evidence>
<gene>
    <name evidence="5" type="ORF">W908_08160</name>
</gene>
<dbReference type="PATRIC" id="fig|1125411.7.peg.1605"/>
<keyword evidence="6" id="KW-1185">Reference proteome</keyword>
<dbReference type="STRING" id="1125411.W908_08160"/>
<evidence type="ECO:0000256" key="2">
    <source>
        <dbReference type="ARBA" id="ARBA00022448"/>
    </source>
</evidence>
<organism evidence="5 6">
    <name type="scientific">Candidatus Pseudothioglobus singularis PS1</name>
    <dbReference type="NCBI Taxonomy" id="1125411"/>
    <lineage>
        <taxon>Bacteria</taxon>
        <taxon>Pseudomonadati</taxon>
        <taxon>Pseudomonadota</taxon>
        <taxon>Gammaproteobacteria</taxon>
        <taxon>Candidatus Pseudothioglobaceae</taxon>
        <taxon>Candidatus Pseudothioglobus</taxon>
    </lineage>
</organism>
<dbReference type="GO" id="GO:1901982">
    <property type="term" value="F:maltose binding"/>
    <property type="evidence" value="ECO:0007669"/>
    <property type="project" value="TreeGrafter"/>
</dbReference>
<feature type="chain" id="PRO_5005797655" evidence="4">
    <location>
        <begin position="24"/>
        <end position="401"/>
    </location>
</feature>
<accession>A0A0M4L584</accession>
<comment type="similarity">
    <text evidence="1">Belongs to the bacterial solute-binding protein 1 family.</text>
</comment>
<dbReference type="InterPro" id="IPR006059">
    <property type="entry name" value="SBP"/>
</dbReference>
<dbReference type="Proteomes" id="UP000068905">
    <property type="component" value="Chromosome"/>
</dbReference>
<dbReference type="GO" id="GO:0055052">
    <property type="term" value="C:ATP-binding cassette (ABC) transporter complex, substrate-binding subunit-containing"/>
    <property type="evidence" value="ECO:0007669"/>
    <property type="project" value="TreeGrafter"/>
</dbReference>
<dbReference type="GO" id="GO:0015768">
    <property type="term" value="P:maltose transport"/>
    <property type="evidence" value="ECO:0007669"/>
    <property type="project" value="TreeGrafter"/>
</dbReference>
<keyword evidence="2" id="KW-0813">Transport</keyword>
<dbReference type="Pfam" id="PF01547">
    <property type="entry name" value="SBP_bac_1"/>
    <property type="match status" value="1"/>
</dbReference>
<dbReference type="PANTHER" id="PTHR30061:SF50">
    <property type="entry name" value="MALTOSE_MALTODEXTRIN-BINDING PERIPLASMIC PROTEIN"/>
    <property type="match status" value="1"/>
</dbReference>
<reference evidence="5 6" key="1">
    <citation type="journal article" date="2015" name="Genome Announc.">
        <title>Genome Sequence of 'Candidatus Thioglobus singularis' Strain PS1, a Mixotroph from the SUP05 Clade of Marine Gammaproteobacteria.</title>
        <authorList>
            <person name="Marshall K.T."/>
            <person name="Morris R.M."/>
        </authorList>
    </citation>
    <scope>NUCLEOTIDE SEQUENCE [LARGE SCALE GENOMIC DNA]</scope>
    <source>
        <strain evidence="5 6">PS1</strain>
    </source>
</reference>
<protein>
    <submittedName>
        <fullName evidence="5">Sugar ABC transporter substrate-binding protein</fullName>
    </submittedName>
</protein>
<evidence type="ECO:0000256" key="3">
    <source>
        <dbReference type="ARBA" id="ARBA00022729"/>
    </source>
</evidence>
<dbReference type="PANTHER" id="PTHR30061">
    <property type="entry name" value="MALTOSE-BINDING PERIPLASMIC PROTEIN"/>
    <property type="match status" value="1"/>
</dbReference>
<name>A0A0M4L584_9GAMM</name>
<dbReference type="Gene3D" id="3.40.190.10">
    <property type="entry name" value="Periplasmic binding protein-like II"/>
    <property type="match status" value="1"/>
</dbReference>
<dbReference type="SUPFAM" id="SSF53850">
    <property type="entry name" value="Periplasmic binding protein-like II"/>
    <property type="match status" value="1"/>
</dbReference>
<dbReference type="RefSeq" id="WP_053820668.1">
    <property type="nucleotide sequence ID" value="NZ_CP006911.1"/>
</dbReference>
<evidence type="ECO:0000313" key="6">
    <source>
        <dbReference type="Proteomes" id="UP000068905"/>
    </source>
</evidence>
<dbReference type="OrthoDB" id="9804061at2"/>
<sequence length="401" mass="42543">MKNIQKALFLAVMGASLMAPVQAEEVHMIMCGGEIREADQVVISAFEAKYSGVTVNAEAVPWGTCQDKSMTLAAAGDPVGLAYMGSRTLKQLARSGLIVPVNISDEQQGMYQPGILNTVSDGGKTWGFPHAFSTKALFINCGLVEEAGMACVAPKTWTGMYNMAKAINDNTSAAGVGVTGKDFDNTMHQFLNYLYSNGGSVNDAATGEITFNSPETIETLEFYGKLAGVAQEGPMGYERSQLTQLYNDGQIGMYINGPWGAGQHNDNISEIVVPIPAGPSGESGTLLITDSIAVFKGSANEDLAMELASMLSSGEAQYDLDKSWGLTPIMQYEKMMDDVYYTTDYWQTFVAPIGSGGPEPMFEDFKALQAGINGAIQGIILGEGSAADLVAEAAEILAEGN</sequence>
<dbReference type="EMBL" id="CP006911">
    <property type="protein sequence ID" value="ALE02496.1"/>
    <property type="molecule type" value="Genomic_DNA"/>
</dbReference>